<reference evidence="2" key="1">
    <citation type="submission" date="2018-05" db="EMBL/GenBank/DDBJ databases">
        <authorList>
            <person name="Lanie J.A."/>
            <person name="Ng W.-L."/>
            <person name="Kazmierczak K.M."/>
            <person name="Andrzejewski T.M."/>
            <person name="Davidsen T.M."/>
            <person name="Wayne K.J."/>
            <person name="Tettelin H."/>
            <person name="Glass J.I."/>
            <person name="Rusch D."/>
            <person name="Podicherti R."/>
            <person name="Tsui H.-C.T."/>
            <person name="Winkler M.E."/>
        </authorList>
    </citation>
    <scope>NUCLEOTIDE SEQUENCE</scope>
</reference>
<accession>A0A382A858</accession>
<name>A0A382A858_9ZZZZ</name>
<proteinExistence type="predicted"/>
<sequence>MLIGYTTWGMPDIPGDTALKSLSDLGFDAVELTVLPGYSTALETLDHEERHRIKQLYTLNRLNMPAIAAHRSLIDENPDQHAVNMKILTDAIDLCHEWSDGEGHPVMDTVLGGRPEDWDEKHDFILDRVWKLVKYARDKDVVIGMEAHVGAALDTAEKSVQLVEEIDSPHLRLNFDISHFDILGMSIPDAVAMMAPYAAHTHVKDQRGRLPDFEFLIPGEGTFDFTAYVIEMQRAGYKGSITAEVSKMVQDRHDYDPIAAAEMCYKTLERAFREAGIERD</sequence>
<feature type="domain" description="Xylose isomerase-like TIM barrel" evidence="1">
    <location>
        <begin position="21"/>
        <end position="249"/>
    </location>
</feature>
<dbReference type="Gene3D" id="3.20.20.150">
    <property type="entry name" value="Divalent-metal-dependent TIM barrel enzymes"/>
    <property type="match status" value="1"/>
</dbReference>
<evidence type="ECO:0000313" key="2">
    <source>
        <dbReference type="EMBL" id="SVA97748.1"/>
    </source>
</evidence>
<dbReference type="SUPFAM" id="SSF51658">
    <property type="entry name" value="Xylose isomerase-like"/>
    <property type="match status" value="1"/>
</dbReference>
<dbReference type="InterPro" id="IPR013022">
    <property type="entry name" value="Xyl_isomerase-like_TIM-brl"/>
</dbReference>
<dbReference type="EMBL" id="UINC01024332">
    <property type="protein sequence ID" value="SVA97748.1"/>
    <property type="molecule type" value="Genomic_DNA"/>
</dbReference>
<dbReference type="AlphaFoldDB" id="A0A382A858"/>
<dbReference type="PANTHER" id="PTHR12110">
    <property type="entry name" value="HYDROXYPYRUVATE ISOMERASE"/>
    <property type="match status" value="1"/>
</dbReference>
<protein>
    <recommendedName>
        <fullName evidence="1">Xylose isomerase-like TIM barrel domain-containing protein</fullName>
    </recommendedName>
</protein>
<dbReference type="InterPro" id="IPR036237">
    <property type="entry name" value="Xyl_isomerase-like_sf"/>
</dbReference>
<organism evidence="2">
    <name type="scientific">marine metagenome</name>
    <dbReference type="NCBI Taxonomy" id="408172"/>
    <lineage>
        <taxon>unclassified sequences</taxon>
        <taxon>metagenomes</taxon>
        <taxon>ecological metagenomes</taxon>
    </lineage>
</organism>
<dbReference type="Pfam" id="PF01261">
    <property type="entry name" value="AP_endonuc_2"/>
    <property type="match status" value="1"/>
</dbReference>
<dbReference type="InterPro" id="IPR050312">
    <property type="entry name" value="IolE/XylAMocC-like"/>
</dbReference>
<gene>
    <name evidence="2" type="ORF">METZ01_LOCUS150602</name>
</gene>
<evidence type="ECO:0000259" key="1">
    <source>
        <dbReference type="Pfam" id="PF01261"/>
    </source>
</evidence>